<dbReference type="PANTHER" id="PTHR22604">
    <property type="entry name" value="OXIDOREDUCTASES"/>
    <property type="match status" value="1"/>
</dbReference>
<dbReference type="Pfam" id="PF01408">
    <property type="entry name" value="GFO_IDH_MocA"/>
    <property type="match status" value="1"/>
</dbReference>
<dbReference type="SUPFAM" id="SSF55347">
    <property type="entry name" value="Glyceraldehyde-3-phosphate dehydrogenase-like, C-terminal domain"/>
    <property type="match status" value="1"/>
</dbReference>
<evidence type="ECO:0000313" key="5">
    <source>
        <dbReference type="EMBL" id="OQP42650.1"/>
    </source>
</evidence>
<evidence type="ECO:0000259" key="3">
    <source>
        <dbReference type="Pfam" id="PF01408"/>
    </source>
</evidence>
<dbReference type="EMBL" id="LWBO01000044">
    <property type="protein sequence ID" value="OQP42650.1"/>
    <property type="molecule type" value="Genomic_DNA"/>
</dbReference>
<organism evidence="5 6">
    <name type="scientific">Niastella koreensis</name>
    <dbReference type="NCBI Taxonomy" id="354356"/>
    <lineage>
        <taxon>Bacteria</taxon>
        <taxon>Pseudomonadati</taxon>
        <taxon>Bacteroidota</taxon>
        <taxon>Chitinophagia</taxon>
        <taxon>Chitinophagales</taxon>
        <taxon>Chitinophagaceae</taxon>
        <taxon>Niastella</taxon>
    </lineage>
</organism>
<dbReference type="InterPro" id="IPR055170">
    <property type="entry name" value="GFO_IDH_MocA-like_dom"/>
</dbReference>
<dbReference type="Pfam" id="PF22725">
    <property type="entry name" value="GFO_IDH_MocA_C3"/>
    <property type="match status" value="1"/>
</dbReference>
<keyword evidence="6" id="KW-1185">Reference proteome</keyword>
<dbReference type="Gene3D" id="3.40.50.720">
    <property type="entry name" value="NAD(P)-binding Rossmann-like Domain"/>
    <property type="match status" value="1"/>
</dbReference>
<comment type="similarity">
    <text evidence="1">Belongs to the Gfo/Idh/MocA family.</text>
</comment>
<gene>
    <name evidence="5" type="ORF">A4D02_13885</name>
</gene>
<feature type="domain" description="GFO/IDH/MocA-like oxidoreductase" evidence="4">
    <location>
        <begin position="134"/>
        <end position="249"/>
    </location>
</feature>
<evidence type="ECO:0000313" key="6">
    <source>
        <dbReference type="Proteomes" id="UP000192277"/>
    </source>
</evidence>
<name>A0ABX3NQD4_9BACT</name>
<evidence type="ECO:0000256" key="1">
    <source>
        <dbReference type="ARBA" id="ARBA00010928"/>
    </source>
</evidence>
<sequence>MNKVRWGVLSTAKIAREKVIPAMQTGAYCDVVAIASRNKAQAQETAEKLGIPVVYGSYEELLNDKNIDAVYIPLPNHLHVEWTMKAIQAGKHVLCEKPIALSAEQANQLLQAAQQHPSIKVMEAFMYRFHPQWVQAKMLVDDGRIGALKTIHSFFSYYNADPKNIRNQKDLGGGGMMDIGCYCVSLARFLFNSEPVRVLGHVTTDPVLQTDTLTSGILEFAAGTATFTCSTQLMPYQRVQIMGAEGRIEIEIPFNAPPNQVTRLWLHTKAGSEEMKFDPADQYTLQGDLFSLAVLNNTPVPTPLQDAVNNMKVIETILNAGLSSL</sequence>
<keyword evidence="2" id="KW-0560">Oxidoreductase</keyword>
<evidence type="ECO:0000256" key="2">
    <source>
        <dbReference type="ARBA" id="ARBA00023002"/>
    </source>
</evidence>
<proteinExistence type="inferred from homology"/>
<accession>A0ABX3NQD4</accession>
<feature type="domain" description="Gfo/Idh/MocA-like oxidoreductase N-terminal" evidence="3">
    <location>
        <begin position="5"/>
        <end position="119"/>
    </location>
</feature>
<dbReference type="InterPro" id="IPR000683">
    <property type="entry name" value="Gfo/Idh/MocA-like_OxRdtase_N"/>
</dbReference>
<dbReference type="RefSeq" id="WP_014220958.1">
    <property type="nucleotide sequence ID" value="NZ_LWBO01000044.1"/>
</dbReference>
<dbReference type="Gene3D" id="3.30.360.10">
    <property type="entry name" value="Dihydrodipicolinate Reductase, domain 2"/>
    <property type="match status" value="1"/>
</dbReference>
<dbReference type="Proteomes" id="UP000192277">
    <property type="component" value="Unassembled WGS sequence"/>
</dbReference>
<dbReference type="InterPro" id="IPR036291">
    <property type="entry name" value="NAD(P)-bd_dom_sf"/>
</dbReference>
<dbReference type="SUPFAM" id="SSF51735">
    <property type="entry name" value="NAD(P)-binding Rossmann-fold domains"/>
    <property type="match status" value="1"/>
</dbReference>
<protein>
    <submittedName>
        <fullName evidence="5">NAD-binding protein</fullName>
    </submittedName>
</protein>
<dbReference type="InterPro" id="IPR050984">
    <property type="entry name" value="Gfo/Idh/MocA_domain"/>
</dbReference>
<reference evidence="5 6" key="1">
    <citation type="submission" date="2016-04" db="EMBL/GenBank/DDBJ databases">
        <authorList>
            <person name="Chen L."/>
            <person name="Zhuang W."/>
            <person name="Wang G."/>
        </authorList>
    </citation>
    <scope>NUCLEOTIDE SEQUENCE [LARGE SCALE GENOMIC DNA]</scope>
    <source>
        <strain evidence="6">GR20</strain>
    </source>
</reference>
<comment type="caution">
    <text evidence="5">The sequence shown here is derived from an EMBL/GenBank/DDBJ whole genome shotgun (WGS) entry which is preliminary data.</text>
</comment>
<dbReference type="PANTHER" id="PTHR22604:SF105">
    <property type="entry name" value="TRANS-1,2-DIHYDROBENZENE-1,2-DIOL DEHYDROGENASE"/>
    <property type="match status" value="1"/>
</dbReference>
<evidence type="ECO:0000259" key="4">
    <source>
        <dbReference type="Pfam" id="PF22725"/>
    </source>
</evidence>